<dbReference type="Proteomes" id="UP000015354">
    <property type="component" value="Unassembled WGS sequence"/>
</dbReference>
<sequence length="82" mass="9373">MDKKESSATVTCVTTSRLFRWIGVTPYLKQQQQQRIICTAKVYTTAHCSLCVCGLEQKCDIGYNLNSDKQRCLPALDRKKKE</sequence>
<proteinExistence type="predicted"/>
<dbReference type="AlphaFoldDB" id="S9TJH0"/>
<organism evidence="1 2">
    <name type="scientific">Strigomonas culicis</name>
    <dbReference type="NCBI Taxonomy" id="28005"/>
    <lineage>
        <taxon>Eukaryota</taxon>
        <taxon>Discoba</taxon>
        <taxon>Euglenozoa</taxon>
        <taxon>Kinetoplastea</taxon>
        <taxon>Metakinetoplastina</taxon>
        <taxon>Trypanosomatida</taxon>
        <taxon>Trypanosomatidae</taxon>
        <taxon>Strigomonadinae</taxon>
        <taxon>Strigomonas</taxon>
    </lineage>
</organism>
<gene>
    <name evidence="1" type="ORF">STCU_11189</name>
</gene>
<protein>
    <submittedName>
        <fullName evidence="1">Uncharacterized protein</fullName>
    </submittedName>
</protein>
<evidence type="ECO:0000313" key="1">
    <source>
        <dbReference type="EMBL" id="EPY16508.1"/>
    </source>
</evidence>
<keyword evidence="2" id="KW-1185">Reference proteome</keyword>
<name>S9TJH0_9TRYP</name>
<evidence type="ECO:0000313" key="2">
    <source>
        <dbReference type="Proteomes" id="UP000015354"/>
    </source>
</evidence>
<comment type="caution">
    <text evidence="1">The sequence shown here is derived from an EMBL/GenBank/DDBJ whole genome shotgun (WGS) entry which is preliminary data.</text>
</comment>
<dbReference type="EMBL" id="ATMH01011089">
    <property type="protein sequence ID" value="EPY16508.1"/>
    <property type="molecule type" value="Genomic_DNA"/>
</dbReference>
<reference evidence="1 2" key="1">
    <citation type="journal article" date="2013" name="PLoS ONE">
        <title>Predicting the Proteins of Angomonas deanei, Strigomonas culicis and Their Respective Endosymbionts Reveals New Aspects of the Trypanosomatidae Family.</title>
        <authorList>
            <person name="Motta M.C."/>
            <person name="Martins A.C."/>
            <person name="de Souza S.S."/>
            <person name="Catta-Preta C.M."/>
            <person name="Silva R."/>
            <person name="Klein C.C."/>
            <person name="de Almeida L.G."/>
            <person name="de Lima Cunha O."/>
            <person name="Ciapina L.P."/>
            <person name="Brocchi M."/>
            <person name="Colabardini A.C."/>
            <person name="de Araujo Lima B."/>
            <person name="Machado C.R."/>
            <person name="de Almeida Soares C.M."/>
            <person name="Probst C.M."/>
            <person name="de Menezes C.B."/>
            <person name="Thompson C.E."/>
            <person name="Bartholomeu D.C."/>
            <person name="Gradia D.F."/>
            <person name="Pavoni D.P."/>
            <person name="Grisard E.C."/>
            <person name="Fantinatti-Garboggini F."/>
            <person name="Marchini F.K."/>
            <person name="Rodrigues-Luiz G.F."/>
            <person name="Wagner G."/>
            <person name="Goldman G.H."/>
            <person name="Fietto J.L."/>
            <person name="Elias M.C."/>
            <person name="Goldman M.H."/>
            <person name="Sagot M.F."/>
            <person name="Pereira M."/>
            <person name="Stoco P.H."/>
            <person name="de Mendonca-Neto R.P."/>
            <person name="Teixeira S.M."/>
            <person name="Maciel T.E."/>
            <person name="de Oliveira Mendes T.A."/>
            <person name="Urmenyi T.P."/>
            <person name="de Souza W."/>
            <person name="Schenkman S."/>
            <person name="de Vasconcelos A.T."/>
        </authorList>
    </citation>
    <scope>NUCLEOTIDE SEQUENCE [LARGE SCALE GENOMIC DNA]</scope>
</reference>
<accession>S9TJH0</accession>